<feature type="region of interest" description="Disordered" evidence="1">
    <location>
        <begin position="613"/>
        <end position="705"/>
    </location>
</feature>
<dbReference type="Proteomes" id="UP000694240">
    <property type="component" value="Chromosome 6"/>
</dbReference>
<dbReference type="Pfam" id="PF07727">
    <property type="entry name" value="RVT_2"/>
    <property type="match status" value="2"/>
</dbReference>
<evidence type="ECO:0000313" key="6">
    <source>
        <dbReference type="Proteomes" id="UP000694240"/>
    </source>
</evidence>
<accession>A0A8T2C514</accession>
<feature type="compositionally biased region" description="Basic and acidic residues" evidence="1">
    <location>
        <begin position="668"/>
        <end position="677"/>
    </location>
</feature>
<evidence type="ECO:0000313" key="5">
    <source>
        <dbReference type="EMBL" id="KAG7594109.1"/>
    </source>
</evidence>
<dbReference type="PANTHER" id="PTHR11439">
    <property type="entry name" value="GAG-POL-RELATED RETROTRANSPOSON"/>
    <property type="match status" value="1"/>
</dbReference>
<evidence type="ECO:0000259" key="3">
    <source>
        <dbReference type="Pfam" id="PF22936"/>
    </source>
</evidence>
<dbReference type="EMBL" id="JAEFBK010000006">
    <property type="protein sequence ID" value="KAG7594109.1"/>
    <property type="molecule type" value="Genomic_DNA"/>
</dbReference>
<dbReference type="AlphaFoldDB" id="A0A8T2C514"/>
<dbReference type="GO" id="GO:0003964">
    <property type="term" value="F:RNA-directed DNA polymerase activity"/>
    <property type="evidence" value="ECO:0007669"/>
    <property type="project" value="UniProtKB-KW"/>
</dbReference>
<name>A0A8T2C514_9BRAS</name>
<keyword evidence="5" id="KW-0695">RNA-directed DNA polymerase</keyword>
<evidence type="ECO:0000256" key="1">
    <source>
        <dbReference type="SAM" id="MobiDB-lite"/>
    </source>
</evidence>
<keyword evidence="5" id="KW-0808">Transferase</keyword>
<dbReference type="Pfam" id="PF14223">
    <property type="entry name" value="Retrotran_gag_2"/>
    <property type="match status" value="1"/>
</dbReference>
<evidence type="ECO:0000259" key="2">
    <source>
        <dbReference type="Pfam" id="PF07727"/>
    </source>
</evidence>
<gene>
    <name evidence="5" type="ORF">ISN45_Aa01g028890</name>
</gene>
<dbReference type="PANTHER" id="PTHR11439:SF467">
    <property type="entry name" value="INTEGRASE CATALYTIC DOMAIN-CONTAINING PROTEIN"/>
    <property type="match status" value="1"/>
</dbReference>
<organism evidence="5 6">
    <name type="scientific">Arabidopsis thaliana x Arabidopsis arenosa</name>
    <dbReference type="NCBI Taxonomy" id="1240361"/>
    <lineage>
        <taxon>Eukaryota</taxon>
        <taxon>Viridiplantae</taxon>
        <taxon>Streptophyta</taxon>
        <taxon>Embryophyta</taxon>
        <taxon>Tracheophyta</taxon>
        <taxon>Spermatophyta</taxon>
        <taxon>Magnoliopsida</taxon>
        <taxon>eudicotyledons</taxon>
        <taxon>Gunneridae</taxon>
        <taxon>Pentapetalae</taxon>
        <taxon>rosids</taxon>
        <taxon>malvids</taxon>
        <taxon>Brassicales</taxon>
        <taxon>Brassicaceae</taxon>
        <taxon>Camelineae</taxon>
        <taxon>Arabidopsis</taxon>
    </lineage>
</organism>
<dbReference type="InterPro" id="IPR057670">
    <property type="entry name" value="SH3_retrovirus"/>
</dbReference>
<dbReference type="Pfam" id="PF25597">
    <property type="entry name" value="SH3_retrovirus"/>
    <property type="match status" value="1"/>
</dbReference>
<dbReference type="CDD" id="cd09272">
    <property type="entry name" value="RNase_HI_RT_Ty1"/>
    <property type="match status" value="1"/>
</dbReference>
<feature type="domain" description="Reverse transcriptase Ty1/copia-type" evidence="2">
    <location>
        <begin position="771"/>
        <end position="887"/>
    </location>
</feature>
<protein>
    <submittedName>
        <fullName evidence="5">Reverse transcriptase RNA-dependent DNA polymerase</fullName>
    </submittedName>
</protein>
<feature type="domain" description="Retroviral polymerase SH3-like" evidence="4">
    <location>
        <begin position="532"/>
        <end position="588"/>
    </location>
</feature>
<feature type="domain" description="Retrovirus-related Pol polyprotein from transposon TNT 1-94-like beta-barrel" evidence="3">
    <location>
        <begin position="369"/>
        <end position="437"/>
    </location>
</feature>
<feature type="region of interest" description="Disordered" evidence="1">
    <location>
        <begin position="59"/>
        <end position="83"/>
    </location>
</feature>
<keyword evidence="5" id="KW-0548">Nucleotidyltransferase</keyword>
<feature type="domain" description="Reverse transcriptase Ty1/copia-type" evidence="2">
    <location>
        <begin position="890"/>
        <end position="991"/>
    </location>
</feature>
<comment type="caution">
    <text evidence="5">The sequence shown here is derived from an EMBL/GenBank/DDBJ whole genome shotgun (WGS) entry which is preliminary data.</text>
</comment>
<evidence type="ECO:0000259" key="4">
    <source>
        <dbReference type="Pfam" id="PF25597"/>
    </source>
</evidence>
<keyword evidence="6" id="KW-1185">Reference proteome</keyword>
<dbReference type="Pfam" id="PF22936">
    <property type="entry name" value="Pol_BBD"/>
    <property type="match status" value="1"/>
</dbReference>
<feature type="compositionally biased region" description="Basic and acidic residues" evidence="1">
    <location>
        <begin position="59"/>
        <end position="69"/>
    </location>
</feature>
<dbReference type="InterPro" id="IPR013103">
    <property type="entry name" value="RVT_2"/>
</dbReference>
<dbReference type="InterPro" id="IPR054722">
    <property type="entry name" value="PolX-like_BBD"/>
</dbReference>
<sequence>MATMENPTEVRKEENYNYNYKRIVLPVTLNGDNYLLWARSAKNNLGSCGLRHHIEAVKGKKDPSEVKKEEEEEDEKELTPEEEKWAQEDQVVLVALQNSLETSILQAYSYCEKAKELWDILKNVYGDVSNLTRVFEVKKALNTLHMEDLDFKKYFGKYRSLLAELEMLRPPTAKPKELAMRREQDHVFGLLLGLSPSLNGLVQHILRGDELPTLDGACSQIQKEIGGLGLFHRGELPTANKGTMQAKEEAQVANKGFYKPNDDRKNLMCEHCKRKGHTKEKCWILHPHLKPSKFKEPRANMVEGSSSGQGEKSQEMGLVPAKPSLSSGDIVMKKADLEALFQAMASKLNINNGISLYSQLPSLSSDHYVVDLGASHHMIKTASLIENVKPTNGQVATANGDRVKIEGIGQINLFEKKSDAFYMPQFTSNLLSVKKATRDLNCYVKFGPNDVHFQDIESGKLLGKGDTSEDLYVLKAPSIPSVSSASVLDQLPLSMNVTLEGLWHSRLGHPHSRALELIFPNVVFDSSRCEAFPGDQRNKLEPKSEKCVFFGYSTTQKGYKCFNPSTNRMLVSRDVKFFEEQSYFATKSWDNVKDISTSPSDRAKSLEFILRHLGNPTASPTPSEDTVTANLPQQTPLHDNSQSGHDEVNEENNDQEDTWNGTYDDDGALDHNQEMVDHSATNNQPPPPLRRSTRPRSDPETWKTKRIPLYRSHHVAHPIQQVYSIDVLPAEHKAFLSQIDAQVIPQSYEEAQEDEKWTNAVNDEVGAMEKNHTWDITDLPSNKKCVSSKWVFTIKYQSNGEIERYKARLVARGFTQTYGKDYTDTFAPVAKQHTVKVVLSLATNLVWELWQMDVKNAFLQGDLEEEVYMTPPPGLQDSIPEGKVLRLPNGFRKSEADHTLFTLQNDKGIVVVLVYVDDIIITGSNKEGIAHLKSSLHSSFDIKDLGALKYFLGIEVYRSEEGLFLSQRKYTLDLLKLTGKLASKPAKTPLEAGYKVPRAGEKDDTLYKDPGQYRRLVGKLIYLTYTRPDICFAVNQVSQHMKSPTVYHWSMVEHILRYLKGSPGQGIWMSKNGNTEVVGYCDADWAGDRNDRKSTTGYCTFIGGNLATWKTKKQKVCSISSAEAEYRAMRKLTEELTWLKALLKDLGVESSRPMIMHCDNQAAIHIATNSVFHERTKCIELDCHKVREKIEEGVTIPCFTRSEDQLADIFTKAASLQVCDHIHHKLGLVDLTRP</sequence>
<proteinExistence type="predicted"/>
<reference evidence="5 6" key="1">
    <citation type="submission" date="2020-12" db="EMBL/GenBank/DDBJ databases">
        <title>Concerted genomic and epigenomic changes stabilize Arabidopsis allopolyploids.</title>
        <authorList>
            <person name="Chen Z."/>
        </authorList>
    </citation>
    <scope>NUCLEOTIDE SEQUENCE [LARGE SCALE GENOMIC DNA]</scope>
    <source>
        <strain evidence="5">Allo738</strain>
        <tissue evidence="5">Leaf</tissue>
    </source>
</reference>
<feature type="compositionally biased region" description="Acidic residues" evidence="1">
    <location>
        <begin position="648"/>
        <end position="667"/>
    </location>
</feature>
<feature type="compositionally biased region" description="Polar residues" evidence="1">
    <location>
        <begin position="616"/>
        <end position="643"/>
    </location>
</feature>